<name>A0A9Q0GZN5_9MAGN</name>
<dbReference type="Gene3D" id="3.30.420.10">
    <property type="entry name" value="Ribonuclease H-like superfamily/Ribonuclease H"/>
    <property type="match status" value="1"/>
</dbReference>
<accession>A0A9Q0GZN5</accession>
<dbReference type="AlphaFoldDB" id="A0A9Q0GZN5"/>
<dbReference type="InterPro" id="IPR012337">
    <property type="entry name" value="RNaseH-like_sf"/>
</dbReference>
<dbReference type="EMBL" id="JAMYWD010000011">
    <property type="protein sequence ID" value="KAJ4956549.1"/>
    <property type="molecule type" value="Genomic_DNA"/>
</dbReference>
<sequence>MFQLLYADHIPISLIDFLNNPNLTFVGVGIEGDVEKLLEDHELNVMNTLDLRFLAATRLSMPELRNSGLKELTKEGLMSKRNYEPEPSSRPLVTCIETEYHNSDDLTSCSLSFYDASQLKFHWVERYDKLLVGSVMCLVGILKLIFNDHDRHDHGNSVGEHLHGKIIGL</sequence>
<organism evidence="1 2">
    <name type="scientific">Protea cynaroides</name>
    <dbReference type="NCBI Taxonomy" id="273540"/>
    <lineage>
        <taxon>Eukaryota</taxon>
        <taxon>Viridiplantae</taxon>
        <taxon>Streptophyta</taxon>
        <taxon>Embryophyta</taxon>
        <taxon>Tracheophyta</taxon>
        <taxon>Spermatophyta</taxon>
        <taxon>Magnoliopsida</taxon>
        <taxon>Proteales</taxon>
        <taxon>Proteaceae</taxon>
        <taxon>Protea</taxon>
    </lineage>
</organism>
<comment type="caution">
    <text evidence="1">The sequence shown here is derived from an EMBL/GenBank/DDBJ whole genome shotgun (WGS) entry which is preliminary data.</text>
</comment>
<evidence type="ECO:0000313" key="1">
    <source>
        <dbReference type="EMBL" id="KAJ4956549.1"/>
    </source>
</evidence>
<dbReference type="PANTHER" id="PTHR36394:SF1">
    <property type="entry name" value="OS01G0277700 PROTEIN"/>
    <property type="match status" value="1"/>
</dbReference>
<dbReference type="Proteomes" id="UP001141806">
    <property type="component" value="Unassembled WGS sequence"/>
</dbReference>
<dbReference type="InterPro" id="IPR036397">
    <property type="entry name" value="RNaseH_sf"/>
</dbReference>
<dbReference type="OrthoDB" id="1920326at2759"/>
<dbReference type="SUPFAM" id="SSF53098">
    <property type="entry name" value="Ribonuclease H-like"/>
    <property type="match status" value="1"/>
</dbReference>
<evidence type="ECO:0000313" key="2">
    <source>
        <dbReference type="Proteomes" id="UP001141806"/>
    </source>
</evidence>
<protein>
    <submittedName>
        <fullName evidence="1">Uncharacterized protein</fullName>
    </submittedName>
</protein>
<keyword evidence="2" id="KW-1185">Reference proteome</keyword>
<reference evidence="1" key="1">
    <citation type="journal article" date="2023" name="Plant J.">
        <title>The genome of the king protea, Protea cynaroides.</title>
        <authorList>
            <person name="Chang J."/>
            <person name="Duong T.A."/>
            <person name="Schoeman C."/>
            <person name="Ma X."/>
            <person name="Roodt D."/>
            <person name="Barker N."/>
            <person name="Li Z."/>
            <person name="Van de Peer Y."/>
            <person name="Mizrachi E."/>
        </authorList>
    </citation>
    <scope>NUCLEOTIDE SEQUENCE</scope>
    <source>
        <tissue evidence="1">Young leaves</tissue>
    </source>
</reference>
<gene>
    <name evidence="1" type="ORF">NE237_013332</name>
</gene>
<dbReference type="GO" id="GO:0003676">
    <property type="term" value="F:nucleic acid binding"/>
    <property type="evidence" value="ECO:0007669"/>
    <property type="project" value="InterPro"/>
</dbReference>
<dbReference type="PANTHER" id="PTHR36394">
    <property type="entry name" value="OS01G0277700 PROTEIN"/>
    <property type="match status" value="1"/>
</dbReference>
<proteinExistence type="predicted"/>